<protein>
    <submittedName>
        <fullName evidence="2">Protein N-acetyltransferase, RimJ/RimL family</fullName>
    </submittedName>
</protein>
<proteinExistence type="predicted"/>
<organism evidence="2 3">
    <name type="scientific">Microbulbifer marinus</name>
    <dbReference type="NCBI Taxonomy" id="658218"/>
    <lineage>
        <taxon>Bacteria</taxon>
        <taxon>Pseudomonadati</taxon>
        <taxon>Pseudomonadota</taxon>
        <taxon>Gammaproteobacteria</taxon>
        <taxon>Cellvibrionales</taxon>
        <taxon>Microbulbiferaceae</taxon>
        <taxon>Microbulbifer</taxon>
    </lineage>
</organism>
<evidence type="ECO:0000313" key="2">
    <source>
        <dbReference type="EMBL" id="SEA43061.1"/>
    </source>
</evidence>
<dbReference type="InterPro" id="IPR051531">
    <property type="entry name" value="N-acetyltransferase"/>
</dbReference>
<evidence type="ECO:0000313" key="3">
    <source>
        <dbReference type="Proteomes" id="UP000198658"/>
    </source>
</evidence>
<dbReference type="CDD" id="cd04301">
    <property type="entry name" value="NAT_SF"/>
    <property type="match status" value="1"/>
</dbReference>
<dbReference type="EMBL" id="FNQO01000004">
    <property type="protein sequence ID" value="SEA43061.1"/>
    <property type="molecule type" value="Genomic_DNA"/>
</dbReference>
<evidence type="ECO:0000259" key="1">
    <source>
        <dbReference type="PROSITE" id="PS51186"/>
    </source>
</evidence>
<accession>A0A1H4B4J6</accession>
<dbReference type="GO" id="GO:0016747">
    <property type="term" value="F:acyltransferase activity, transferring groups other than amino-acyl groups"/>
    <property type="evidence" value="ECO:0007669"/>
    <property type="project" value="InterPro"/>
</dbReference>
<keyword evidence="2" id="KW-0808">Transferase</keyword>
<sequence length="197" mass="22102">MNPDQLGTQLPTLTGDGVMLRWLTDADLPALEAIFADPQVVRYMATEPLNTRAAAEQYLQSIREGFLEGSLYQWGIECDGEIVGTCTLAAIDRQNRHAQIGFALKRQYWGQGLTLKAVPAVIEFAFARLQLHRIGADADPRNIASIRVLEKLGFQREGLLRECYFHMGEIQDALLFGLLQRDWSASACRHNDEPRSV</sequence>
<feature type="domain" description="N-acetyltransferase" evidence="1">
    <location>
        <begin position="18"/>
        <end position="181"/>
    </location>
</feature>
<dbReference type="AlphaFoldDB" id="A0A1H4B4J6"/>
<reference evidence="3" key="1">
    <citation type="submission" date="2016-10" db="EMBL/GenBank/DDBJ databases">
        <authorList>
            <person name="Varghese N."/>
            <person name="Submissions S."/>
        </authorList>
    </citation>
    <scope>NUCLEOTIDE SEQUENCE [LARGE SCALE GENOMIC DNA]</scope>
    <source>
        <strain evidence="3">CGMCC 1.10657</strain>
    </source>
</reference>
<dbReference type="STRING" id="658218.SAMN05216562_3100"/>
<dbReference type="RefSeq" id="WP_091390744.1">
    <property type="nucleotide sequence ID" value="NZ_FNQO01000004.1"/>
</dbReference>
<gene>
    <name evidence="2" type="ORF">SAMN05216562_3100</name>
</gene>
<keyword evidence="3" id="KW-1185">Reference proteome</keyword>
<dbReference type="PROSITE" id="PS51186">
    <property type="entry name" value="GNAT"/>
    <property type="match status" value="1"/>
</dbReference>
<dbReference type="Proteomes" id="UP000198658">
    <property type="component" value="Unassembled WGS sequence"/>
</dbReference>
<dbReference type="InterPro" id="IPR016181">
    <property type="entry name" value="Acyl_CoA_acyltransferase"/>
</dbReference>
<dbReference type="SUPFAM" id="SSF55729">
    <property type="entry name" value="Acyl-CoA N-acyltransferases (Nat)"/>
    <property type="match status" value="1"/>
</dbReference>
<dbReference type="InterPro" id="IPR000182">
    <property type="entry name" value="GNAT_dom"/>
</dbReference>
<dbReference type="Gene3D" id="3.40.630.30">
    <property type="match status" value="1"/>
</dbReference>
<dbReference type="PANTHER" id="PTHR43792">
    <property type="entry name" value="GNAT FAMILY, PUTATIVE (AFU_ORTHOLOGUE AFUA_3G00765)-RELATED-RELATED"/>
    <property type="match status" value="1"/>
</dbReference>
<dbReference type="OrthoDB" id="9801656at2"/>
<dbReference type="Pfam" id="PF13302">
    <property type="entry name" value="Acetyltransf_3"/>
    <property type="match status" value="1"/>
</dbReference>
<name>A0A1H4B4J6_9GAMM</name>